<dbReference type="AlphaFoldDB" id="A0A5B7K0C4"/>
<sequence length="224" mass="25231">MLSHSPLRLQWFTGELHQAVQVLRERALHHLGLPLLDTKTHRASRGPPTDSSPTRQFLARPSPLQRIGELHRVRTAVSLPTELRASPFGLPPQHPGGRSGDSPVLGRLSNAASKWPVGTWAGRVVRRGLSWEWAQGRARRLQMPPLFSSTSPQLSAILQEMLLHGVLEKYSGPVFLSRPFLVPRWDRQDPWLVVDLSALNAHIECHHFRMVMLKQLSESLLPHS</sequence>
<evidence type="ECO:0000256" key="1">
    <source>
        <dbReference type="SAM" id="MobiDB-lite"/>
    </source>
</evidence>
<keyword evidence="3" id="KW-1185">Reference proteome</keyword>
<gene>
    <name evidence="2" type="ORF">E2C01_095514</name>
</gene>
<feature type="region of interest" description="Disordered" evidence="1">
    <location>
        <begin position="84"/>
        <end position="105"/>
    </location>
</feature>
<dbReference type="EMBL" id="VSRR010121196">
    <property type="protein sequence ID" value="MPD00064.1"/>
    <property type="molecule type" value="Genomic_DNA"/>
</dbReference>
<dbReference type="Proteomes" id="UP000324222">
    <property type="component" value="Unassembled WGS sequence"/>
</dbReference>
<evidence type="ECO:0000313" key="3">
    <source>
        <dbReference type="Proteomes" id="UP000324222"/>
    </source>
</evidence>
<protein>
    <submittedName>
        <fullName evidence="2">Uncharacterized protein</fullName>
    </submittedName>
</protein>
<organism evidence="2 3">
    <name type="scientific">Portunus trituberculatus</name>
    <name type="common">Swimming crab</name>
    <name type="synonym">Neptunus trituberculatus</name>
    <dbReference type="NCBI Taxonomy" id="210409"/>
    <lineage>
        <taxon>Eukaryota</taxon>
        <taxon>Metazoa</taxon>
        <taxon>Ecdysozoa</taxon>
        <taxon>Arthropoda</taxon>
        <taxon>Crustacea</taxon>
        <taxon>Multicrustacea</taxon>
        <taxon>Malacostraca</taxon>
        <taxon>Eumalacostraca</taxon>
        <taxon>Eucarida</taxon>
        <taxon>Decapoda</taxon>
        <taxon>Pleocyemata</taxon>
        <taxon>Brachyura</taxon>
        <taxon>Eubrachyura</taxon>
        <taxon>Portunoidea</taxon>
        <taxon>Portunidae</taxon>
        <taxon>Portuninae</taxon>
        <taxon>Portunus</taxon>
    </lineage>
</organism>
<evidence type="ECO:0000313" key="2">
    <source>
        <dbReference type="EMBL" id="MPD00064.1"/>
    </source>
</evidence>
<reference evidence="2 3" key="1">
    <citation type="submission" date="2019-05" db="EMBL/GenBank/DDBJ databases">
        <title>Another draft genome of Portunus trituberculatus and its Hox gene families provides insights of decapod evolution.</title>
        <authorList>
            <person name="Jeong J.-H."/>
            <person name="Song I."/>
            <person name="Kim S."/>
            <person name="Choi T."/>
            <person name="Kim D."/>
            <person name="Ryu S."/>
            <person name="Kim W."/>
        </authorList>
    </citation>
    <scope>NUCLEOTIDE SEQUENCE [LARGE SCALE GENOMIC DNA]</scope>
    <source>
        <tissue evidence="2">Muscle</tissue>
    </source>
</reference>
<name>A0A5B7K0C4_PORTR</name>
<proteinExistence type="predicted"/>
<comment type="caution">
    <text evidence="2">The sequence shown here is derived from an EMBL/GenBank/DDBJ whole genome shotgun (WGS) entry which is preliminary data.</text>
</comment>
<accession>A0A5B7K0C4</accession>